<dbReference type="AlphaFoldDB" id="A0AAD9W3K3"/>
<evidence type="ECO:0000256" key="2">
    <source>
        <dbReference type="SAM" id="SignalP"/>
    </source>
</evidence>
<keyword evidence="5" id="KW-1185">Reference proteome</keyword>
<dbReference type="InterPro" id="IPR002889">
    <property type="entry name" value="WSC_carb-bd"/>
</dbReference>
<evidence type="ECO:0000313" key="4">
    <source>
        <dbReference type="EMBL" id="KAK2603367.1"/>
    </source>
</evidence>
<feature type="chain" id="PRO_5042180517" description="WSC domain-containing protein" evidence="2">
    <location>
        <begin position="23"/>
        <end position="213"/>
    </location>
</feature>
<sequence length="213" mass="21033">MKQSLKIFFSIVALGQTLGVMADVTLDCYSFDAVAEVSLAFNSPSACSSHCADAGHSVFAARGEGCFCLDTLPSNDKKVDASKCNEACPGYALETCGGAPGYYSVGTVDDLGSDPSSTGSSSATITATSTTSIVSDGTASATFSTSTSATAIASSSTTPSNNTVTVTPSSSSSSSSSASPTAEISSADASIFRKGATMVGSIVSVAAALVALV</sequence>
<reference evidence="4" key="1">
    <citation type="submission" date="2023-06" db="EMBL/GenBank/DDBJ databases">
        <authorList>
            <person name="Noh H."/>
        </authorList>
    </citation>
    <scope>NUCLEOTIDE SEQUENCE</scope>
    <source>
        <strain evidence="4">DUCC20226</strain>
    </source>
</reference>
<evidence type="ECO:0000259" key="3">
    <source>
        <dbReference type="PROSITE" id="PS51212"/>
    </source>
</evidence>
<gene>
    <name evidence="4" type="ORF">N8I77_009831</name>
</gene>
<protein>
    <recommendedName>
        <fullName evidence="3">WSC domain-containing protein</fullName>
    </recommendedName>
</protein>
<feature type="signal peptide" evidence="2">
    <location>
        <begin position="1"/>
        <end position="22"/>
    </location>
</feature>
<accession>A0AAD9W3K3</accession>
<feature type="domain" description="WSC" evidence="3">
    <location>
        <begin position="22"/>
        <end position="109"/>
    </location>
</feature>
<name>A0AAD9W3K3_PHOAM</name>
<feature type="region of interest" description="Disordered" evidence="1">
    <location>
        <begin position="152"/>
        <end position="181"/>
    </location>
</feature>
<comment type="caution">
    <text evidence="4">The sequence shown here is derived from an EMBL/GenBank/DDBJ whole genome shotgun (WGS) entry which is preliminary data.</text>
</comment>
<dbReference type="Proteomes" id="UP001265746">
    <property type="component" value="Unassembled WGS sequence"/>
</dbReference>
<dbReference type="EMBL" id="JAUJFL010000005">
    <property type="protein sequence ID" value="KAK2603367.1"/>
    <property type="molecule type" value="Genomic_DNA"/>
</dbReference>
<dbReference type="SMART" id="SM00321">
    <property type="entry name" value="WSC"/>
    <property type="match status" value="1"/>
</dbReference>
<dbReference type="PROSITE" id="PS51212">
    <property type="entry name" value="WSC"/>
    <property type="match status" value="1"/>
</dbReference>
<evidence type="ECO:0000256" key="1">
    <source>
        <dbReference type="SAM" id="MobiDB-lite"/>
    </source>
</evidence>
<dbReference type="Pfam" id="PF01822">
    <property type="entry name" value="WSC"/>
    <property type="match status" value="1"/>
</dbReference>
<evidence type="ECO:0000313" key="5">
    <source>
        <dbReference type="Proteomes" id="UP001265746"/>
    </source>
</evidence>
<proteinExistence type="predicted"/>
<organism evidence="4 5">
    <name type="scientific">Phomopsis amygdali</name>
    <name type="common">Fusicoccum amygdali</name>
    <dbReference type="NCBI Taxonomy" id="1214568"/>
    <lineage>
        <taxon>Eukaryota</taxon>
        <taxon>Fungi</taxon>
        <taxon>Dikarya</taxon>
        <taxon>Ascomycota</taxon>
        <taxon>Pezizomycotina</taxon>
        <taxon>Sordariomycetes</taxon>
        <taxon>Sordariomycetidae</taxon>
        <taxon>Diaporthales</taxon>
        <taxon>Diaporthaceae</taxon>
        <taxon>Diaporthe</taxon>
    </lineage>
</organism>
<keyword evidence="2" id="KW-0732">Signal</keyword>